<dbReference type="InterPro" id="IPR017894">
    <property type="entry name" value="HTH_IS21_transposase_type"/>
</dbReference>
<name>A0A1M5YHA1_9BACT</name>
<feature type="non-terminal residue" evidence="2">
    <location>
        <position position="74"/>
    </location>
</feature>
<gene>
    <name evidence="2" type="ORF">SAMN02745124_04035</name>
</gene>
<organism evidence="2 3">
    <name type="scientific">Desulfofustis glycolicus DSM 9705</name>
    <dbReference type="NCBI Taxonomy" id="1121409"/>
    <lineage>
        <taxon>Bacteria</taxon>
        <taxon>Pseudomonadati</taxon>
        <taxon>Thermodesulfobacteriota</taxon>
        <taxon>Desulfobulbia</taxon>
        <taxon>Desulfobulbales</taxon>
        <taxon>Desulfocapsaceae</taxon>
        <taxon>Desulfofustis</taxon>
    </lineage>
</organism>
<proteinExistence type="predicted"/>
<reference evidence="2 3" key="1">
    <citation type="submission" date="2016-11" db="EMBL/GenBank/DDBJ databases">
        <authorList>
            <person name="Jaros S."/>
            <person name="Januszkiewicz K."/>
            <person name="Wedrychowicz H."/>
        </authorList>
    </citation>
    <scope>NUCLEOTIDE SEQUENCE [LARGE SCALE GENOMIC DNA]</scope>
    <source>
        <strain evidence="2 3">DSM 9705</strain>
    </source>
</reference>
<dbReference type="PROSITE" id="PS50531">
    <property type="entry name" value="HTH_IS21"/>
    <property type="match status" value="1"/>
</dbReference>
<protein>
    <recommendedName>
        <fullName evidence="1">HTH IS21-type domain-containing protein</fullName>
    </recommendedName>
</protein>
<dbReference type="AlphaFoldDB" id="A0A1M5YHA1"/>
<evidence type="ECO:0000313" key="2">
    <source>
        <dbReference type="EMBL" id="SHI11395.1"/>
    </source>
</evidence>
<dbReference type="EMBL" id="FQXS01000037">
    <property type="protein sequence ID" value="SHI11395.1"/>
    <property type="molecule type" value="Genomic_DNA"/>
</dbReference>
<feature type="domain" description="HTH IS21-type" evidence="1">
    <location>
        <begin position="6"/>
        <end position="69"/>
    </location>
</feature>
<sequence length="74" mass="8744">MLIVETIAKIRRYHFVEGKKIKQIVRDLRISRNTVRKVLRSGATEHRYERDTQPVPKLGPFTERLEALLEEDAK</sequence>
<dbReference type="STRING" id="1121409.SAMN02745124_04035"/>
<evidence type="ECO:0000313" key="3">
    <source>
        <dbReference type="Proteomes" id="UP000184139"/>
    </source>
</evidence>
<keyword evidence="3" id="KW-1185">Reference proteome</keyword>
<dbReference type="Proteomes" id="UP000184139">
    <property type="component" value="Unassembled WGS sequence"/>
</dbReference>
<evidence type="ECO:0000259" key="1">
    <source>
        <dbReference type="PROSITE" id="PS50531"/>
    </source>
</evidence>
<accession>A0A1M5YHA1</accession>